<dbReference type="AlphaFoldDB" id="A0A7I7XFA5"/>
<organism evidence="1 2">
    <name type="scientific">Mycolicibacterium madagascariense</name>
    <dbReference type="NCBI Taxonomy" id="212765"/>
    <lineage>
        <taxon>Bacteria</taxon>
        <taxon>Bacillati</taxon>
        <taxon>Actinomycetota</taxon>
        <taxon>Actinomycetes</taxon>
        <taxon>Mycobacteriales</taxon>
        <taxon>Mycobacteriaceae</taxon>
        <taxon>Mycolicibacterium</taxon>
    </lineage>
</organism>
<reference evidence="1 2" key="1">
    <citation type="journal article" date="2019" name="Emerg. Microbes Infect.">
        <title>Comprehensive subspecies identification of 175 nontuberculous mycobacteria species based on 7547 genomic profiles.</title>
        <authorList>
            <person name="Matsumoto Y."/>
            <person name="Kinjo T."/>
            <person name="Motooka D."/>
            <person name="Nabeya D."/>
            <person name="Jung N."/>
            <person name="Uechi K."/>
            <person name="Horii T."/>
            <person name="Iida T."/>
            <person name="Fujita J."/>
            <person name="Nakamura S."/>
        </authorList>
    </citation>
    <scope>NUCLEOTIDE SEQUENCE [LARGE SCALE GENOMIC DNA]</scope>
    <source>
        <strain evidence="1 2">JCM 13574</strain>
    </source>
</reference>
<dbReference type="Proteomes" id="UP000466517">
    <property type="component" value="Chromosome"/>
</dbReference>
<accession>A0A7I7XFA5</accession>
<dbReference type="RefSeq" id="WP_163736368.1">
    <property type="nucleotide sequence ID" value="NZ_AP022610.1"/>
</dbReference>
<evidence type="ECO:0000313" key="1">
    <source>
        <dbReference type="EMBL" id="BBZ27862.1"/>
    </source>
</evidence>
<keyword evidence="2" id="KW-1185">Reference proteome</keyword>
<evidence type="ECO:0000313" key="2">
    <source>
        <dbReference type="Proteomes" id="UP000466517"/>
    </source>
</evidence>
<dbReference type="EMBL" id="AP022610">
    <property type="protein sequence ID" value="BBZ27862.1"/>
    <property type="molecule type" value="Genomic_DNA"/>
</dbReference>
<proteinExistence type="predicted"/>
<protein>
    <submittedName>
        <fullName evidence="1">Uncharacterized protein</fullName>
    </submittedName>
</protein>
<dbReference type="KEGG" id="mmag:MMAD_21570"/>
<gene>
    <name evidence="1" type="ORF">MMAD_21570</name>
</gene>
<name>A0A7I7XFA5_9MYCO</name>
<sequence>MIARWLAAVDAHPDTIETDSIMAAFIAQEPDRLWALTDVYRGLRDVRELVDLRDAFLELLADGFVTSVVELDCDCDTGPVVCQDALCGDVLFRIRDL</sequence>